<comment type="pathway">
    <text evidence="2">Energy metabolism; oxidative phosphorylation.</text>
</comment>
<organism evidence="13 14">
    <name type="scientific">Macrostomum lignano</name>
    <dbReference type="NCBI Taxonomy" id="282301"/>
    <lineage>
        <taxon>Eukaryota</taxon>
        <taxon>Metazoa</taxon>
        <taxon>Spiralia</taxon>
        <taxon>Lophotrochozoa</taxon>
        <taxon>Platyhelminthes</taxon>
        <taxon>Rhabditophora</taxon>
        <taxon>Macrostomorpha</taxon>
        <taxon>Macrostomida</taxon>
        <taxon>Macrostomidae</taxon>
        <taxon>Macrostomum</taxon>
    </lineage>
</organism>
<dbReference type="GO" id="GO:0045277">
    <property type="term" value="C:respiratory chain complex IV"/>
    <property type="evidence" value="ECO:0007669"/>
    <property type="project" value="InterPro"/>
</dbReference>
<dbReference type="SUPFAM" id="SSF81427">
    <property type="entry name" value="Mitochondrial cytochrome c oxidase subunit VIIc (aka VIIIa)"/>
    <property type="match status" value="1"/>
</dbReference>
<evidence type="ECO:0000313" key="13">
    <source>
        <dbReference type="EMBL" id="PAA89236.1"/>
    </source>
</evidence>
<evidence type="ECO:0000256" key="2">
    <source>
        <dbReference type="ARBA" id="ARBA00004673"/>
    </source>
</evidence>
<dbReference type="PANTHER" id="PTHR13313:SF0">
    <property type="entry name" value="CYTOCHROME C OXIDASE SUBUNIT 7C, MITOCHONDRIAL"/>
    <property type="match status" value="1"/>
</dbReference>
<evidence type="ECO:0000256" key="9">
    <source>
        <dbReference type="ARBA" id="ARBA00023136"/>
    </source>
</evidence>
<dbReference type="Pfam" id="PF02935">
    <property type="entry name" value="COX7C"/>
    <property type="match status" value="1"/>
</dbReference>
<evidence type="ECO:0000256" key="10">
    <source>
        <dbReference type="SAM" id="Phobius"/>
    </source>
</evidence>
<evidence type="ECO:0000313" key="11">
    <source>
        <dbReference type="EMBL" id="PAA55379.1"/>
    </source>
</evidence>
<dbReference type="AlphaFoldDB" id="A0A267GT84"/>
<evidence type="ECO:0000256" key="6">
    <source>
        <dbReference type="ARBA" id="ARBA00022946"/>
    </source>
</evidence>
<dbReference type="GO" id="GO:0006123">
    <property type="term" value="P:mitochondrial electron transport, cytochrome c to oxygen"/>
    <property type="evidence" value="ECO:0007669"/>
    <property type="project" value="InterPro"/>
</dbReference>
<feature type="transmembrane region" description="Helical" evidence="10">
    <location>
        <begin position="41"/>
        <end position="60"/>
    </location>
</feature>
<evidence type="ECO:0000256" key="8">
    <source>
        <dbReference type="ARBA" id="ARBA00023128"/>
    </source>
</evidence>
<dbReference type="OrthoDB" id="9974841at2759"/>
<keyword evidence="5" id="KW-0999">Mitochondrion inner membrane</keyword>
<evidence type="ECO:0000313" key="14">
    <source>
        <dbReference type="Proteomes" id="UP000215902"/>
    </source>
</evidence>
<evidence type="ECO:0000256" key="5">
    <source>
        <dbReference type="ARBA" id="ARBA00022792"/>
    </source>
</evidence>
<reference evidence="13 14" key="1">
    <citation type="submission" date="2017-06" db="EMBL/GenBank/DDBJ databases">
        <title>A platform for efficient transgenesis in Macrostomum lignano, a flatworm model organism for stem cell research.</title>
        <authorList>
            <person name="Berezikov E."/>
        </authorList>
    </citation>
    <scope>NUCLEOTIDE SEQUENCE [LARGE SCALE GENOMIC DNA]</scope>
    <source>
        <strain evidence="13">DV1</strain>
        <tissue evidence="13">Whole organism</tissue>
    </source>
</reference>
<dbReference type="GO" id="GO:0005743">
    <property type="term" value="C:mitochondrial inner membrane"/>
    <property type="evidence" value="ECO:0007669"/>
    <property type="project" value="UniProtKB-SubCell"/>
</dbReference>
<keyword evidence="7 10" id="KW-1133">Transmembrane helix</keyword>
<protein>
    <submittedName>
        <fullName evidence="13">Uncharacterized protein</fullName>
    </submittedName>
</protein>
<dbReference type="Proteomes" id="UP000215902">
    <property type="component" value="Unassembled WGS sequence"/>
</dbReference>
<keyword evidence="6" id="KW-0809">Transit peptide</keyword>
<gene>
    <name evidence="13" type="ORF">BOX15_Mlig012867g1</name>
    <name evidence="11" type="ORF">BOX15_Mlig028232g1</name>
    <name evidence="12" type="ORF">BOX15_Mlig028232g2</name>
</gene>
<comment type="caution">
    <text evidence="13">The sequence shown here is derived from an EMBL/GenBank/DDBJ whole genome shotgun (WGS) entry which is preliminary data.</text>
</comment>
<evidence type="ECO:0000256" key="4">
    <source>
        <dbReference type="ARBA" id="ARBA00022692"/>
    </source>
</evidence>
<keyword evidence="14" id="KW-1185">Reference proteome</keyword>
<keyword evidence="9 10" id="KW-0472">Membrane</keyword>
<dbReference type="EMBL" id="NIVC01000882">
    <property type="protein sequence ID" value="PAA75483.1"/>
    <property type="molecule type" value="Genomic_DNA"/>
</dbReference>
<dbReference type="EMBL" id="NIVC01002764">
    <property type="protein sequence ID" value="PAA55379.1"/>
    <property type="molecule type" value="Genomic_DNA"/>
</dbReference>
<comment type="similarity">
    <text evidence="3">Belongs to the cytochrome c oxidase VIIc family.</text>
</comment>
<dbReference type="InterPro" id="IPR036636">
    <property type="entry name" value="COX7C/Cox8_sf"/>
</dbReference>
<dbReference type="UniPathway" id="UPA00705"/>
<evidence type="ECO:0000256" key="7">
    <source>
        <dbReference type="ARBA" id="ARBA00022989"/>
    </source>
</evidence>
<dbReference type="EMBL" id="NIVC01000158">
    <property type="protein sequence ID" value="PAA89236.1"/>
    <property type="molecule type" value="Genomic_DNA"/>
</dbReference>
<dbReference type="PANTHER" id="PTHR13313">
    <property type="entry name" value="CYTOCHROME C OXIDASE SUBUNIT VIIC"/>
    <property type="match status" value="1"/>
</dbReference>
<keyword evidence="4 10" id="KW-0812">Transmembrane</keyword>
<name>A0A267GT84_9PLAT</name>
<dbReference type="Gene3D" id="4.10.49.10">
    <property type="entry name" value="Cytochrome c oxidase subunit VIIc"/>
    <property type="match status" value="1"/>
</dbReference>
<sequence>MFGQVARRAFSTSVVRQSESFGFGSSLPFNVKNKTRLSINMLLYTMTGFGAPLFAGWWQLKKKRL</sequence>
<proteinExistence type="inferred from homology"/>
<comment type="subcellular location">
    <subcellularLocation>
        <location evidence="1">Mitochondrion inner membrane</location>
        <topology evidence="1">Single-pass membrane protein</topology>
    </subcellularLocation>
</comment>
<evidence type="ECO:0000313" key="12">
    <source>
        <dbReference type="EMBL" id="PAA75483.1"/>
    </source>
</evidence>
<dbReference type="InterPro" id="IPR004202">
    <property type="entry name" value="COX7C/Cox8"/>
</dbReference>
<accession>A0A267GT84</accession>
<keyword evidence="8" id="KW-0496">Mitochondrion</keyword>
<evidence type="ECO:0000256" key="3">
    <source>
        <dbReference type="ARBA" id="ARBA00010514"/>
    </source>
</evidence>
<evidence type="ECO:0000256" key="1">
    <source>
        <dbReference type="ARBA" id="ARBA00004434"/>
    </source>
</evidence>